<evidence type="ECO:0000256" key="1">
    <source>
        <dbReference type="SAM" id="SignalP"/>
    </source>
</evidence>
<reference evidence="3" key="1">
    <citation type="submission" date="2016-10" db="EMBL/GenBank/DDBJ databases">
        <authorList>
            <person name="Varghese N."/>
            <person name="Submissions S."/>
        </authorList>
    </citation>
    <scope>NUCLEOTIDE SEQUENCE [LARGE SCALE GENOMIC DNA]</scope>
    <source>
        <strain evidence="3">CGMCC 1.10789</strain>
    </source>
</reference>
<dbReference type="Proteomes" id="UP000199328">
    <property type="component" value="Unassembled WGS sequence"/>
</dbReference>
<proteinExistence type="predicted"/>
<feature type="chain" id="PRO_5011735941" description="Lipoprotein" evidence="1">
    <location>
        <begin position="25"/>
        <end position="227"/>
    </location>
</feature>
<dbReference type="InterPro" id="IPR046705">
    <property type="entry name" value="DUF6778"/>
</dbReference>
<keyword evidence="3" id="KW-1185">Reference proteome</keyword>
<evidence type="ECO:0008006" key="4">
    <source>
        <dbReference type="Google" id="ProtNLM"/>
    </source>
</evidence>
<sequence length="227" mass="24308">MAKTATILRLGLVALTALSLSACASIDSAGTAPPVSRALDPAGPIATPRVEPASEVAVPVHVTEIDVKVPRTLKVSERNSYLPRGDIVWQEDPPGDRYEQVAGIVLAGLAEGVKDFNGPRGVKLLVEVARFHALTKKARYTFGGVHAIQFYLTVLDAETGEPIVERRFIKADFKALGGQAAVAAEAQGITQKVRITRHLAEVIRQEFTRPEGYHAENTGIIGLLNQG</sequence>
<accession>A0A1G9B3Q8</accession>
<feature type="signal peptide" evidence="1">
    <location>
        <begin position="1"/>
        <end position="24"/>
    </location>
</feature>
<dbReference type="AlphaFoldDB" id="A0A1G9B3Q8"/>
<evidence type="ECO:0000313" key="2">
    <source>
        <dbReference type="EMBL" id="SDK34157.1"/>
    </source>
</evidence>
<organism evidence="2 3">
    <name type="scientific">Meinhardsimonia xiamenensis</name>
    <dbReference type="NCBI Taxonomy" id="990712"/>
    <lineage>
        <taxon>Bacteria</taxon>
        <taxon>Pseudomonadati</taxon>
        <taxon>Pseudomonadota</taxon>
        <taxon>Alphaproteobacteria</taxon>
        <taxon>Rhodobacterales</taxon>
        <taxon>Paracoccaceae</taxon>
        <taxon>Meinhardsimonia</taxon>
    </lineage>
</organism>
<gene>
    <name evidence="2" type="ORF">SAMN05216257_102392</name>
</gene>
<protein>
    <recommendedName>
        <fullName evidence="4">Lipoprotein</fullName>
    </recommendedName>
</protein>
<name>A0A1G9B3Q8_9RHOB</name>
<evidence type="ECO:0000313" key="3">
    <source>
        <dbReference type="Proteomes" id="UP000199328"/>
    </source>
</evidence>
<dbReference type="STRING" id="990712.SAMN05216257_102392"/>
<dbReference type="RefSeq" id="WP_245656953.1">
    <property type="nucleotide sequence ID" value="NZ_FNFV01000002.1"/>
</dbReference>
<keyword evidence="1" id="KW-0732">Signal</keyword>
<dbReference type="Pfam" id="PF20569">
    <property type="entry name" value="DUF6778"/>
    <property type="match status" value="1"/>
</dbReference>
<dbReference type="EMBL" id="FNFV01000002">
    <property type="protein sequence ID" value="SDK34157.1"/>
    <property type="molecule type" value="Genomic_DNA"/>
</dbReference>
<dbReference type="PROSITE" id="PS51257">
    <property type="entry name" value="PROKAR_LIPOPROTEIN"/>
    <property type="match status" value="1"/>
</dbReference>